<accession>A0ABY3QJC1</accession>
<dbReference type="RefSeq" id="WP_231143428.1">
    <property type="nucleotide sequence ID" value="NZ_CP088100.1"/>
</dbReference>
<evidence type="ECO:0000256" key="1">
    <source>
        <dbReference type="SAM" id="SignalP"/>
    </source>
</evidence>
<keyword evidence="1" id="KW-0732">Signal</keyword>
<organism evidence="2 3">
    <name type="scientific">Bradyrhizobium barranii</name>
    <dbReference type="NCBI Taxonomy" id="2992140"/>
    <lineage>
        <taxon>Bacteria</taxon>
        <taxon>Pseudomonadati</taxon>
        <taxon>Pseudomonadota</taxon>
        <taxon>Alphaproteobacteria</taxon>
        <taxon>Hyphomicrobiales</taxon>
        <taxon>Nitrobacteraceae</taxon>
        <taxon>Bradyrhizobium</taxon>
    </lineage>
</organism>
<keyword evidence="3" id="KW-1185">Reference proteome</keyword>
<dbReference type="Proteomes" id="UP001430990">
    <property type="component" value="Chromosome"/>
</dbReference>
<evidence type="ECO:0008006" key="4">
    <source>
        <dbReference type="Google" id="ProtNLM"/>
    </source>
</evidence>
<proteinExistence type="predicted"/>
<name>A0ABY3QJC1_9BRAD</name>
<evidence type="ECO:0000313" key="2">
    <source>
        <dbReference type="EMBL" id="UFW85691.1"/>
    </source>
</evidence>
<reference evidence="2" key="1">
    <citation type="submission" date="2021-11" db="EMBL/GenBank/DDBJ databases">
        <title>Australian commercial rhizobial inoculants.</title>
        <authorList>
            <person name="Kohlmeier M.G."/>
            <person name="O'Hara G.W."/>
            <person name="Colombi E."/>
            <person name="Ramsay J.P."/>
            <person name="Terpolilli J."/>
        </authorList>
    </citation>
    <scope>NUCLEOTIDE SEQUENCE</scope>
    <source>
        <strain evidence="2">CC829</strain>
    </source>
</reference>
<gene>
    <name evidence="2" type="ORF">BjapCC829_38215</name>
</gene>
<feature type="signal peptide" evidence="1">
    <location>
        <begin position="1"/>
        <end position="25"/>
    </location>
</feature>
<protein>
    <recommendedName>
        <fullName evidence="4">DUF1134 domain-containing protein</fullName>
    </recommendedName>
</protein>
<feature type="chain" id="PRO_5046249762" description="DUF1134 domain-containing protein" evidence="1">
    <location>
        <begin position="26"/>
        <end position="147"/>
    </location>
</feature>
<sequence>MFMIKCRRSSILCAVLMLFLWSATASPSQADTGTLRVVFGKAGLVAAVGSGEGVLTFHGKRYAFIVAGGSVGATLAASTSVLRGTALNLNSPADLAGTYTDIGGAAVAAGVSAVKLRNDKGVVLELRGAKLGVEVSANVALITIATK</sequence>
<dbReference type="EMBL" id="CP088100">
    <property type="protein sequence ID" value="UFW85691.1"/>
    <property type="molecule type" value="Genomic_DNA"/>
</dbReference>
<evidence type="ECO:0000313" key="3">
    <source>
        <dbReference type="Proteomes" id="UP001430990"/>
    </source>
</evidence>